<dbReference type="WBParaSite" id="DME_0000714201-mRNA-1">
    <property type="protein sequence ID" value="DME_0000714201-mRNA-1"/>
    <property type="gene ID" value="DME_0000714201"/>
</dbReference>
<dbReference type="SMART" id="SM00443">
    <property type="entry name" value="G_patch"/>
    <property type="match status" value="1"/>
</dbReference>
<dbReference type="InterPro" id="IPR000467">
    <property type="entry name" value="G_patch_dom"/>
</dbReference>
<dbReference type="InterPro" id="IPR014720">
    <property type="entry name" value="dsRBD_dom"/>
</dbReference>
<dbReference type="Pfam" id="PF01585">
    <property type="entry name" value="G-patch"/>
    <property type="match status" value="1"/>
</dbReference>
<gene>
    <name evidence="4" type="ORF">DME_LOCUS9872</name>
</gene>
<evidence type="ECO:0000259" key="2">
    <source>
        <dbReference type="PROSITE" id="PS50137"/>
    </source>
</evidence>
<proteinExistence type="predicted"/>
<dbReference type="EMBL" id="UYYG01001194">
    <property type="protein sequence ID" value="VDN59899.1"/>
    <property type="molecule type" value="Genomic_DNA"/>
</dbReference>
<dbReference type="SMART" id="SM00358">
    <property type="entry name" value="DSRM"/>
    <property type="match status" value="1"/>
</dbReference>
<dbReference type="PROSITE" id="PS50137">
    <property type="entry name" value="DS_RBD"/>
    <property type="match status" value="1"/>
</dbReference>
<dbReference type="Pfam" id="PF14709">
    <property type="entry name" value="DND1_DSRM"/>
    <property type="match status" value="1"/>
</dbReference>
<evidence type="ECO:0000313" key="5">
    <source>
        <dbReference type="Proteomes" id="UP000038040"/>
    </source>
</evidence>
<dbReference type="GO" id="GO:0051726">
    <property type="term" value="P:regulation of cell cycle"/>
    <property type="evidence" value="ECO:0007669"/>
    <property type="project" value="InterPro"/>
</dbReference>
<organism evidence="5 7">
    <name type="scientific">Dracunculus medinensis</name>
    <name type="common">Guinea worm</name>
    <dbReference type="NCBI Taxonomy" id="318479"/>
    <lineage>
        <taxon>Eukaryota</taxon>
        <taxon>Metazoa</taxon>
        <taxon>Ecdysozoa</taxon>
        <taxon>Nematoda</taxon>
        <taxon>Chromadorea</taxon>
        <taxon>Rhabditida</taxon>
        <taxon>Spirurina</taxon>
        <taxon>Dracunculoidea</taxon>
        <taxon>Dracunculidae</taxon>
        <taxon>Dracunculus</taxon>
    </lineage>
</organism>
<reference evidence="4 6" key="2">
    <citation type="submission" date="2018-11" db="EMBL/GenBank/DDBJ databases">
        <authorList>
            <consortium name="Pathogen Informatics"/>
        </authorList>
    </citation>
    <scope>NUCLEOTIDE SEQUENCE [LARGE SCALE GENOMIC DNA]</scope>
</reference>
<dbReference type="GO" id="GO:0048024">
    <property type="term" value="P:regulation of mRNA splicing, via spliceosome"/>
    <property type="evidence" value="ECO:0007669"/>
    <property type="project" value="TreeGrafter"/>
</dbReference>
<accession>A0A0N4UHU3</accession>
<evidence type="ECO:0000313" key="7">
    <source>
        <dbReference type="WBParaSite" id="DME_0000714201-mRNA-1"/>
    </source>
</evidence>
<keyword evidence="6" id="KW-1185">Reference proteome</keyword>
<reference evidence="7" key="1">
    <citation type="submission" date="2017-02" db="UniProtKB">
        <authorList>
            <consortium name="WormBaseParasite"/>
        </authorList>
    </citation>
    <scope>IDENTIFICATION</scope>
</reference>
<feature type="domain" description="G-patch" evidence="3">
    <location>
        <begin position="45"/>
        <end position="85"/>
    </location>
</feature>
<protein>
    <submittedName>
        <fullName evidence="7">G-patch domain-containing protein</fullName>
    </submittedName>
</protein>
<dbReference type="PROSITE" id="PS50174">
    <property type="entry name" value="G_PATCH"/>
    <property type="match status" value="1"/>
</dbReference>
<dbReference type="PANTHER" id="PTHR46528:SF1">
    <property type="entry name" value="PROTEIN SON"/>
    <property type="match status" value="1"/>
</dbReference>
<name>A0A0N4UHU3_DRAME</name>
<dbReference type="AlphaFoldDB" id="A0A0N4UHU3"/>
<dbReference type="PANTHER" id="PTHR46528">
    <property type="entry name" value="PROTEIN SON"/>
    <property type="match status" value="1"/>
</dbReference>
<feature type="domain" description="DRBM" evidence="2">
    <location>
        <begin position="111"/>
        <end position="180"/>
    </location>
</feature>
<dbReference type="GO" id="GO:0003723">
    <property type="term" value="F:RNA binding"/>
    <property type="evidence" value="ECO:0007669"/>
    <property type="project" value="UniProtKB-UniRule"/>
</dbReference>
<keyword evidence="1" id="KW-0694">RNA-binding</keyword>
<dbReference type="Gene3D" id="3.30.160.20">
    <property type="match status" value="1"/>
</dbReference>
<dbReference type="Proteomes" id="UP000038040">
    <property type="component" value="Unplaced"/>
</dbReference>
<evidence type="ECO:0000313" key="4">
    <source>
        <dbReference type="EMBL" id="VDN59899.1"/>
    </source>
</evidence>
<sequence length="191" mass="20833">TSKNLGKFTGSTGVNILSVDQLGPDDPKNSAWVKKDQLKNAKEVTSGVGLKLMQKMGWTPGEGLGKDGAGPLVPLVLDIKADRKGSFNVFGSISIFNYSKNNGLVCIRCKHPVSLLMELCSKKKWSSPQFSCVESGPKHFLLFFILCIERYVEYRPIIPSNSKKLGKAQACQVVLQSLGLVPHDPSLPFVL</sequence>
<evidence type="ECO:0000256" key="1">
    <source>
        <dbReference type="PROSITE-ProRule" id="PRU00266"/>
    </source>
</evidence>
<evidence type="ECO:0000313" key="6">
    <source>
        <dbReference type="Proteomes" id="UP000274756"/>
    </source>
</evidence>
<dbReference type="InterPro" id="IPR032922">
    <property type="entry name" value="SON"/>
</dbReference>
<dbReference type="STRING" id="318479.A0A0N4UHU3"/>
<dbReference type="OrthoDB" id="786951at2759"/>
<evidence type="ECO:0000259" key="3">
    <source>
        <dbReference type="PROSITE" id="PS50174"/>
    </source>
</evidence>
<dbReference type="SUPFAM" id="SSF54768">
    <property type="entry name" value="dsRNA-binding domain-like"/>
    <property type="match status" value="1"/>
</dbReference>
<dbReference type="Proteomes" id="UP000274756">
    <property type="component" value="Unassembled WGS sequence"/>
</dbReference>